<keyword evidence="1 4" id="KW-0560">Oxidoreductase</keyword>
<evidence type="ECO:0000256" key="2">
    <source>
        <dbReference type="ARBA" id="ARBA00023033"/>
    </source>
</evidence>
<dbReference type="GO" id="GO:0018658">
    <property type="term" value="F:salicylate 1-monooxygenase activity"/>
    <property type="evidence" value="ECO:0007669"/>
    <property type="project" value="UniProtKB-EC"/>
</dbReference>
<comment type="caution">
    <text evidence="4">The sequence shown here is derived from an EMBL/GenBank/DDBJ whole genome shotgun (WGS) entry which is preliminary data.</text>
</comment>
<name>A0ABU0FM49_9HYPH</name>
<accession>A0ABU0FM49</accession>
<dbReference type="PRINTS" id="PR00420">
    <property type="entry name" value="RNGMNOXGNASE"/>
</dbReference>
<protein>
    <submittedName>
        <fullName evidence="4">Salicylate hydroxylase</fullName>
        <ecNumber evidence="4">1.14.13.1</ecNumber>
    </submittedName>
</protein>
<dbReference type="Proteomes" id="UP001237448">
    <property type="component" value="Unassembled WGS sequence"/>
</dbReference>
<evidence type="ECO:0000313" key="4">
    <source>
        <dbReference type="EMBL" id="MDQ0395682.1"/>
    </source>
</evidence>
<reference evidence="4 5" key="1">
    <citation type="submission" date="2023-07" db="EMBL/GenBank/DDBJ databases">
        <title>Genomic Encyclopedia of Type Strains, Phase IV (KMG-IV): sequencing the most valuable type-strain genomes for metagenomic binning, comparative biology and taxonomic classification.</title>
        <authorList>
            <person name="Goeker M."/>
        </authorList>
    </citation>
    <scope>NUCLEOTIDE SEQUENCE [LARGE SCALE GENOMIC DNA]</scope>
    <source>
        <strain evidence="4 5">DSM 5896</strain>
    </source>
</reference>
<proteinExistence type="predicted"/>
<dbReference type="InterPro" id="IPR002938">
    <property type="entry name" value="FAD-bd"/>
</dbReference>
<evidence type="ECO:0000313" key="5">
    <source>
        <dbReference type="Proteomes" id="UP001237448"/>
    </source>
</evidence>
<dbReference type="SUPFAM" id="SSF51905">
    <property type="entry name" value="FAD/NAD(P)-binding domain"/>
    <property type="match status" value="1"/>
</dbReference>
<dbReference type="RefSeq" id="WP_307434754.1">
    <property type="nucleotide sequence ID" value="NZ_JAUSVK010000001.1"/>
</dbReference>
<dbReference type="Pfam" id="PF01494">
    <property type="entry name" value="FAD_binding_3"/>
    <property type="match status" value="1"/>
</dbReference>
<dbReference type="PANTHER" id="PTHR13789:SF309">
    <property type="entry name" value="PUTATIVE (AFU_ORTHOLOGUE AFUA_6G14510)-RELATED"/>
    <property type="match status" value="1"/>
</dbReference>
<dbReference type="PANTHER" id="PTHR13789">
    <property type="entry name" value="MONOOXYGENASE"/>
    <property type="match status" value="1"/>
</dbReference>
<gene>
    <name evidence="4" type="ORF">J3R73_005474</name>
</gene>
<evidence type="ECO:0000256" key="1">
    <source>
        <dbReference type="ARBA" id="ARBA00023002"/>
    </source>
</evidence>
<dbReference type="InterPro" id="IPR036188">
    <property type="entry name" value="FAD/NAD-bd_sf"/>
</dbReference>
<organism evidence="4 5">
    <name type="scientific">Labrys monachus</name>
    <dbReference type="NCBI Taxonomy" id="217067"/>
    <lineage>
        <taxon>Bacteria</taxon>
        <taxon>Pseudomonadati</taxon>
        <taxon>Pseudomonadota</taxon>
        <taxon>Alphaproteobacteria</taxon>
        <taxon>Hyphomicrobiales</taxon>
        <taxon>Xanthobacteraceae</taxon>
        <taxon>Labrys</taxon>
    </lineage>
</organism>
<keyword evidence="2" id="KW-0503">Monooxygenase</keyword>
<evidence type="ECO:0000259" key="3">
    <source>
        <dbReference type="Pfam" id="PF01494"/>
    </source>
</evidence>
<keyword evidence="5" id="KW-1185">Reference proteome</keyword>
<dbReference type="EC" id="1.14.13.1" evidence="4"/>
<dbReference type="Gene3D" id="3.50.50.60">
    <property type="entry name" value="FAD/NAD(P)-binding domain"/>
    <property type="match status" value="1"/>
</dbReference>
<feature type="domain" description="FAD-binding" evidence="3">
    <location>
        <begin position="293"/>
        <end position="361"/>
    </location>
</feature>
<dbReference type="InterPro" id="IPR050493">
    <property type="entry name" value="FAD-dep_Monooxygenase_BioMet"/>
</dbReference>
<sequence>MNAAKKQRIVVVGAGIAGSLITAGLAGRDDIELTCLERVSPLDHAEAGTGLNIGPNAMKCLKLHLPASAEAIIANSLPWQSWQVSLTDGRVLMDLDLATVADNAGIRIRWAELYALLREPIREHVRFSAELTQCGRADGSPFVVWRDRASGTESRIEDIDLLIAGDGRYSQIREFVLGGPETPHFLGVCLYRVLFPAGPDCPIDDYAQWFNGSNRLLAFRVPGDFIYCAGSFPIPPGSGIAEDMKQPAFLGELYRPASGTPSPQAGYLIEAVQRHAERIHWARLQEGSVAYGREPGILLVGDSAHPMVPTLGQGATQACEDACVVVDEIRAALAEGRPVATVSERVEARRADRVRFVVDFSREATDTMLAGADPVAGTIRKTEPAFRQKLAQLYRDIPLPASSRVGEPA</sequence>
<dbReference type="EMBL" id="JAUSVK010000001">
    <property type="protein sequence ID" value="MDQ0395682.1"/>
    <property type="molecule type" value="Genomic_DNA"/>
</dbReference>